<evidence type="ECO:0000256" key="4">
    <source>
        <dbReference type="ARBA" id="ARBA00022692"/>
    </source>
</evidence>
<proteinExistence type="predicted"/>
<dbReference type="VEuPathDB" id="AmoebaDB:EDI_144510"/>
<feature type="transmembrane region" description="Helical" evidence="8">
    <location>
        <begin position="422"/>
        <end position="444"/>
    </location>
</feature>
<reference evidence="10" key="1">
    <citation type="submission" date="2007-12" db="EMBL/GenBank/DDBJ databases">
        <title>Annotation of Entamoeba dispar SAW760.</title>
        <authorList>
            <person name="Lorenzi H."/>
            <person name="Inman J."/>
            <person name="Schobel S."/>
            <person name="Amedeo P."/>
            <person name="Caler E."/>
        </authorList>
    </citation>
    <scope>NUCLEOTIDE SEQUENCE [LARGE SCALE GENOMIC DNA]</scope>
    <source>
        <strain evidence="10">ATCC PRA-260 / SAW760</strain>
    </source>
</reference>
<dbReference type="SUPFAM" id="SSF103473">
    <property type="entry name" value="MFS general substrate transporter"/>
    <property type="match status" value="1"/>
</dbReference>
<keyword evidence="6 8" id="KW-0472">Membrane</keyword>
<organism evidence="10">
    <name type="scientific">Entamoeba dispar (strain ATCC PRA-260 / SAW760)</name>
    <dbReference type="NCBI Taxonomy" id="370354"/>
    <lineage>
        <taxon>Eukaryota</taxon>
        <taxon>Amoebozoa</taxon>
        <taxon>Evosea</taxon>
        <taxon>Archamoebae</taxon>
        <taxon>Mastigamoebida</taxon>
        <taxon>Entamoebidae</taxon>
        <taxon>Entamoeba</taxon>
    </lineage>
</organism>
<evidence type="ECO:0000313" key="9">
    <source>
        <dbReference type="EMBL" id="EDR24421.1"/>
    </source>
</evidence>
<evidence type="ECO:0000256" key="5">
    <source>
        <dbReference type="ARBA" id="ARBA00022989"/>
    </source>
</evidence>
<feature type="transmembrane region" description="Helical" evidence="8">
    <location>
        <begin position="265"/>
        <end position="286"/>
    </location>
</feature>
<keyword evidence="4 8" id="KW-0812">Transmembrane</keyword>
<feature type="transmembrane region" description="Helical" evidence="8">
    <location>
        <begin position="337"/>
        <end position="356"/>
    </location>
</feature>
<keyword evidence="10" id="KW-1185">Reference proteome</keyword>
<gene>
    <name evidence="9" type="ORF">EDI_144510</name>
</gene>
<dbReference type="InterPro" id="IPR011701">
    <property type="entry name" value="MFS"/>
</dbReference>
<sequence>MHKYIKYLLIPFDNLPRHLLVAFLYDTSCFFYWIVVPLLFNEQGATPVQLALLQTICFVIYAILAPFGGKLADKISPFIVVRMSMVFLTIGEAIVAIWPSSKIAIYFSAAFWAFSAFTFWPAAVGTVGKEAGIGHEARNSGLFAVCWSFGKAIGYAAGGTLKSSLGSSTSLYISIGINIVIAIVYPYRHVKWLRDKIKKEKEGLKGNKEEPLTKETITTNENNNNKDDVEIPIDVAKVIGIENTPNKSIKVKWTEQQLKNKTYTFLGYLMQLGIFGTSAVVTNQYIKIADEKSIGIPMKGSPEDNFVSINFCIMYIAQTLTFVAMSITDKWTYKRTLFLIAMAVFTLFLILLTVVFNPYVIFVISFFAGIAAGFSYQTSTYYSLRASEKSKGLFVGISESVAALSNGLLPLFAALLSQAFNVFATIYFCIAIMIVVMILFEVLYHTLTYINNKRQAKRVSISTDPNINQSNSTIPKENEEHKSSSINETD</sequence>
<accession>B0EM27</accession>
<dbReference type="GO" id="GO:0005886">
    <property type="term" value="C:plasma membrane"/>
    <property type="evidence" value="ECO:0007669"/>
    <property type="project" value="UniProtKB-SubCell"/>
</dbReference>
<feature type="region of interest" description="Disordered" evidence="7">
    <location>
        <begin position="461"/>
        <end position="490"/>
    </location>
</feature>
<dbReference type="GeneID" id="5884336"/>
<dbReference type="EMBL" id="DS549954">
    <property type="protein sequence ID" value="EDR24421.1"/>
    <property type="molecule type" value="Genomic_DNA"/>
</dbReference>
<keyword evidence="2" id="KW-0813">Transport</keyword>
<keyword evidence="5 8" id="KW-1133">Transmembrane helix</keyword>
<dbReference type="OMA" id="DTSCFFY"/>
<protein>
    <recommendedName>
        <fullName evidence="11">Major facilitator superfamily (MFS) profile domain-containing protein</fullName>
    </recommendedName>
</protein>
<dbReference type="OrthoDB" id="28265at2759"/>
<dbReference type="InterPro" id="IPR036259">
    <property type="entry name" value="MFS_trans_sf"/>
</dbReference>
<feature type="transmembrane region" description="Helical" evidence="8">
    <location>
        <begin position="79"/>
        <end position="98"/>
    </location>
</feature>
<feature type="transmembrane region" description="Helical" evidence="8">
    <location>
        <begin position="170"/>
        <end position="187"/>
    </location>
</feature>
<dbReference type="PANTHER" id="PTHR23517">
    <property type="entry name" value="RESISTANCE PROTEIN MDTM, PUTATIVE-RELATED-RELATED"/>
    <property type="match status" value="1"/>
</dbReference>
<feature type="transmembrane region" description="Helical" evidence="8">
    <location>
        <begin position="362"/>
        <end position="382"/>
    </location>
</feature>
<dbReference type="InterPro" id="IPR050171">
    <property type="entry name" value="MFS_Transporters"/>
</dbReference>
<dbReference type="PANTHER" id="PTHR23517:SF3">
    <property type="entry name" value="INTEGRAL MEMBRANE TRANSPORT PROTEIN"/>
    <property type="match status" value="1"/>
</dbReference>
<feature type="transmembrane region" description="Helical" evidence="8">
    <location>
        <begin position="20"/>
        <end position="40"/>
    </location>
</feature>
<feature type="transmembrane region" description="Helical" evidence="8">
    <location>
        <begin position="306"/>
        <end position="325"/>
    </location>
</feature>
<dbReference type="Pfam" id="PF07690">
    <property type="entry name" value="MFS_1"/>
    <property type="match status" value="2"/>
</dbReference>
<evidence type="ECO:0000256" key="8">
    <source>
        <dbReference type="SAM" id="Phobius"/>
    </source>
</evidence>
<evidence type="ECO:0000256" key="6">
    <source>
        <dbReference type="ARBA" id="ARBA00023136"/>
    </source>
</evidence>
<evidence type="ECO:0000256" key="7">
    <source>
        <dbReference type="SAM" id="MobiDB-lite"/>
    </source>
</evidence>
<evidence type="ECO:0000313" key="10">
    <source>
        <dbReference type="Proteomes" id="UP000008076"/>
    </source>
</evidence>
<dbReference type="KEGG" id="edi:EDI_144510"/>
<feature type="compositionally biased region" description="Polar residues" evidence="7">
    <location>
        <begin position="461"/>
        <end position="475"/>
    </location>
</feature>
<dbReference type="Proteomes" id="UP000008076">
    <property type="component" value="Unassembled WGS sequence"/>
</dbReference>
<dbReference type="RefSeq" id="XP_001739207.1">
    <property type="nucleotide sequence ID" value="XM_001739155.1"/>
</dbReference>
<evidence type="ECO:0008006" key="11">
    <source>
        <dbReference type="Google" id="ProtNLM"/>
    </source>
</evidence>
<evidence type="ECO:0000256" key="2">
    <source>
        <dbReference type="ARBA" id="ARBA00022448"/>
    </source>
</evidence>
<feature type="transmembrane region" description="Helical" evidence="8">
    <location>
        <begin position="140"/>
        <end position="158"/>
    </location>
</feature>
<dbReference type="CDD" id="cd06174">
    <property type="entry name" value="MFS"/>
    <property type="match status" value="1"/>
</dbReference>
<evidence type="ECO:0000256" key="1">
    <source>
        <dbReference type="ARBA" id="ARBA00004651"/>
    </source>
</evidence>
<comment type="subcellular location">
    <subcellularLocation>
        <location evidence="1">Cell membrane</location>
        <topology evidence="1">Multi-pass membrane protein</topology>
    </subcellularLocation>
</comment>
<feature type="transmembrane region" description="Helical" evidence="8">
    <location>
        <begin position="46"/>
        <end position="67"/>
    </location>
</feature>
<feature type="transmembrane region" description="Helical" evidence="8">
    <location>
        <begin position="394"/>
        <end position="416"/>
    </location>
</feature>
<feature type="transmembrane region" description="Helical" evidence="8">
    <location>
        <begin position="104"/>
        <end position="128"/>
    </location>
</feature>
<dbReference type="eggNOG" id="ENOG502R90N">
    <property type="taxonomic scope" value="Eukaryota"/>
</dbReference>
<dbReference type="AlphaFoldDB" id="B0EM27"/>
<keyword evidence="3" id="KW-1003">Cell membrane</keyword>
<name>B0EM27_ENTDS</name>
<dbReference type="Gene3D" id="1.20.1250.20">
    <property type="entry name" value="MFS general substrate transporter like domains"/>
    <property type="match status" value="2"/>
</dbReference>
<evidence type="ECO:0000256" key="3">
    <source>
        <dbReference type="ARBA" id="ARBA00022475"/>
    </source>
</evidence>
<dbReference type="GO" id="GO:0022857">
    <property type="term" value="F:transmembrane transporter activity"/>
    <property type="evidence" value="ECO:0007669"/>
    <property type="project" value="InterPro"/>
</dbReference>